<dbReference type="PANTHER" id="PTHR45526">
    <property type="entry name" value="TRANSCRIPTIONAL REGULATORY PROTEIN DPIA"/>
    <property type="match status" value="1"/>
</dbReference>
<feature type="modified residue" description="4-aspartylphosphate" evidence="10">
    <location>
        <position position="64"/>
    </location>
</feature>
<dbReference type="CDD" id="cd19925">
    <property type="entry name" value="REC_citrate_TCS"/>
    <property type="match status" value="1"/>
</dbReference>
<dbReference type="SUPFAM" id="SSF46785">
    <property type="entry name" value="Winged helix' DNA-binding domain"/>
    <property type="match status" value="1"/>
</dbReference>
<evidence type="ECO:0000256" key="6">
    <source>
        <dbReference type="ARBA" id="ARBA00023125"/>
    </source>
</evidence>
<protein>
    <recommendedName>
        <fullName evidence="9">Transcriptional regulatory protein</fullName>
    </recommendedName>
</protein>
<sequence length="231" mass="24668">MTVSVPGSGSIISVLVVEDEEITAEANRIYVERVPGFAVAGVVRSGGEALRFLRGRPVDLILLDLYLPDMHGLEVCRAVRAGGLMCDVIAVTSARDLAMVRSAVSLGISQYLLKPFTYATLAEKLTRYARFKEEAGLAVGQGDVDRVLGALRGPSELPKGMASDTLGTVAAQLREHPRGVGAQAVADAIGVSRVTARRYLEYLVELGVAARVPQYGGVGRPELLYRIPMES</sequence>
<organism evidence="12 13">
    <name type="scientific">Nonomuraea insulae</name>
    <dbReference type="NCBI Taxonomy" id="1616787"/>
    <lineage>
        <taxon>Bacteria</taxon>
        <taxon>Bacillati</taxon>
        <taxon>Actinomycetota</taxon>
        <taxon>Actinomycetes</taxon>
        <taxon>Streptosporangiales</taxon>
        <taxon>Streptosporangiaceae</taxon>
        <taxon>Nonomuraea</taxon>
    </lineage>
</organism>
<gene>
    <name evidence="12" type="ORF">ACFPZ3_38240</name>
</gene>
<evidence type="ECO:0000313" key="13">
    <source>
        <dbReference type="Proteomes" id="UP001596058"/>
    </source>
</evidence>
<evidence type="ECO:0000256" key="7">
    <source>
        <dbReference type="ARBA" id="ARBA00023159"/>
    </source>
</evidence>
<reference evidence="13" key="1">
    <citation type="journal article" date="2019" name="Int. J. Syst. Evol. Microbiol.">
        <title>The Global Catalogue of Microorganisms (GCM) 10K type strain sequencing project: providing services to taxonomists for standard genome sequencing and annotation.</title>
        <authorList>
            <consortium name="The Broad Institute Genomics Platform"/>
            <consortium name="The Broad Institute Genome Sequencing Center for Infectious Disease"/>
            <person name="Wu L."/>
            <person name="Ma J."/>
        </authorList>
    </citation>
    <scope>NUCLEOTIDE SEQUENCE [LARGE SCALE GENOMIC DNA]</scope>
    <source>
        <strain evidence="13">CCUG 53903</strain>
    </source>
</reference>
<dbReference type="SUPFAM" id="SSF52172">
    <property type="entry name" value="CheY-like"/>
    <property type="match status" value="1"/>
</dbReference>
<keyword evidence="13" id="KW-1185">Reference proteome</keyword>
<keyword evidence="8 9" id="KW-0804">Transcription</keyword>
<dbReference type="InterPro" id="IPR051271">
    <property type="entry name" value="2C-system_Tx_regulators"/>
</dbReference>
<dbReference type="SMART" id="SM00448">
    <property type="entry name" value="REC"/>
    <property type="match status" value="1"/>
</dbReference>
<proteinExistence type="predicted"/>
<evidence type="ECO:0000256" key="4">
    <source>
        <dbReference type="ARBA" id="ARBA00023012"/>
    </source>
</evidence>
<evidence type="ECO:0000256" key="10">
    <source>
        <dbReference type="PROSITE-ProRule" id="PRU00169"/>
    </source>
</evidence>
<dbReference type="PANTHER" id="PTHR45526:SF1">
    <property type="entry name" value="TRANSCRIPTIONAL REGULATORY PROTEIN DCUR-RELATED"/>
    <property type="match status" value="1"/>
</dbReference>
<evidence type="ECO:0000256" key="3">
    <source>
        <dbReference type="ARBA" id="ARBA00022553"/>
    </source>
</evidence>
<comment type="subcellular location">
    <subcellularLocation>
        <location evidence="1 9">Cytoplasm</location>
    </subcellularLocation>
</comment>
<dbReference type="EMBL" id="JBHSPA010000047">
    <property type="protein sequence ID" value="MFC5829737.1"/>
    <property type="molecule type" value="Genomic_DNA"/>
</dbReference>
<dbReference type="InterPro" id="IPR001789">
    <property type="entry name" value="Sig_transdc_resp-reg_receiver"/>
</dbReference>
<dbReference type="InterPro" id="IPR036390">
    <property type="entry name" value="WH_DNA-bd_sf"/>
</dbReference>
<dbReference type="PROSITE" id="PS50110">
    <property type="entry name" value="RESPONSE_REGULATORY"/>
    <property type="match status" value="1"/>
</dbReference>
<evidence type="ECO:0000259" key="11">
    <source>
        <dbReference type="PROSITE" id="PS50110"/>
    </source>
</evidence>
<evidence type="ECO:0000256" key="1">
    <source>
        <dbReference type="ARBA" id="ARBA00004496"/>
    </source>
</evidence>
<dbReference type="Pfam" id="PF00072">
    <property type="entry name" value="Response_reg"/>
    <property type="match status" value="1"/>
</dbReference>
<dbReference type="RefSeq" id="WP_379519223.1">
    <property type="nucleotide sequence ID" value="NZ_JBHSPA010000047.1"/>
</dbReference>
<dbReference type="InterPro" id="IPR048714">
    <property type="entry name" value="DpiA-like_HTH"/>
</dbReference>
<keyword evidence="6 9" id="KW-0238">DNA-binding</keyword>
<keyword evidence="4 9" id="KW-0902">Two-component regulatory system</keyword>
<dbReference type="InterPro" id="IPR011006">
    <property type="entry name" value="CheY-like_superfamily"/>
</dbReference>
<evidence type="ECO:0000256" key="5">
    <source>
        <dbReference type="ARBA" id="ARBA00023015"/>
    </source>
</evidence>
<feature type="domain" description="Response regulatory" evidence="11">
    <location>
        <begin position="13"/>
        <end position="129"/>
    </location>
</feature>
<keyword evidence="7 9" id="KW-0010">Activator</keyword>
<evidence type="ECO:0000256" key="9">
    <source>
        <dbReference type="PIRNR" id="PIRNR006171"/>
    </source>
</evidence>
<dbReference type="InterPro" id="IPR024187">
    <property type="entry name" value="Sig_transdc_resp-reg_cit/mal"/>
</dbReference>
<dbReference type="PIRSF" id="PIRSF006171">
    <property type="entry name" value="RR_citrat_malat"/>
    <property type="match status" value="1"/>
</dbReference>
<name>A0ABW1CX37_9ACTN</name>
<keyword evidence="2 9" id="KW-0963">Cytoplasm</keyword>
<evidence type="ECO:0000313" key="12">
    <source>
        <dbReference type="EMBL" id="MFC5829737.1"/>
    </source>
</evidence>
<keyword evidence="5 9" id="KW-0805">Transcription regulation</keyword>
<evidence type="ECO:0000256" key="2">
    <source>
        <dbReference type="ARBA" id="ARBA00022490"/>
    </source>
</evidence>
<comment type="caution">
    <text evidence="12">The sequence shown here is derived from an EMBL/GenBank/DDBJ whole genome shotgun (WGS) entry which is preliminary data.</text>
</comment>
<dbReference type="Gene3D" id="3.40.50.2300">
    <property type="match status" value="1"/>
</dbReference>
<accession>A0ABW1CX37</accession>
<keyword evidence="3 10" id="KW-0597">Phosphoprotein</keyword>
<dbReference type="Pfam" id="PF20714">
    <property type="entry name" value="HTH_64"/>
    <property type="match status" value="1"/>
</dbReference>
<dbReference type="Proteomes" id="UP001596058">
    <property type="component" value="Unassembled WGS sequence"/>
</dbReference>
<evidence type="ECO:0000256" key="8">
    <source>
        <dbReference type="ARBA" id="ARBA00023163"/>
    </source>
</evidence>